<evidence type="ECO:0000256" key="7">
    <source>
        <dbReference type="SAM" id="MobiDB-lite"/>
    </source>
</evidence>
<dbReference type="SUPFAM" id="SSF54695">
    <property type="entry name" value="POZ domain"/>
    <property type="match status" value="1"/>
</dbReference>
<evidence type="ECO:0000259" key="8">
    <source>
        <dbReference type="PROSITE" id="PS50097"/>
    </source>
</evidence>
<dbReference type="SUPFAM" id="SSF117281">
    <property type="entry name" value="Kelch motif"/>
    <property type="match status" value="1"/>
</dbReference>
<dbReference type="InterPro" id="IPR015915">
    <property type="entry name" value="Kelch-typ_b-propeller"/>
</dbReference>
<dbReference type="InterPro" id="IPR056737">
    <property type="entry name" value="Beta-prop_ATRN-MKLN-like"/>
</dbReference>
<evidence type="ECO:0000256" key="1">
    <source>
        <dbReference type="ARBA" id="ARBA00004496"/>
    </source>
</evidence>
<dbReference type="OrthoDB" id="45365at2759"/>
<dbReference type="SMART" id="SM00225">
    <property type="entry name" value="BTB"/>
    <property type="match status" value="1"/>
</dbReference>
<dbReference type="InterPro" id="IPR017096">
    <property type="entry name" value="BTB-kelch_protein"/>
</dbReference>
<keyword evidence="3" id="KW-0880">Kelch repeat</keyword>
<keyword evidence="11" id="KW-1185">Reference proteome</keyword>
<dbReference type="Proteomes" id="UP000681722">
    <property type="component" value="Unassembled WGS sequence"/>
</dbReference>
<keyword evidence="4" id="KW-0963">Cytoplasm</keyword>
<keyword evidence="5" id="KW-0677">Repeat</keyword>
<dbReference type="SMART" id="SM00612">
    <property type="entry name" value="Kelch"/>
    <property type="match status" value="6"/>
</dbReference>
<dbReference type="Proteomes" id="UP000663829">
    <property type="component" value="Unassembled WGS sequence"/>
</dbReference>
<dbReference type="InterPro" id="IPR011333">
    <property type="entry name" value="SKP1/BTB/POZ_sf"/>
</dbReference>
<name>A0A813X2G3_9BILA</name>
<feature type="domain" description="BTB" evidence="8">
    <location>
        <begin position="49"/>
        <end position="118"/>
    </location>
</feature>
<dbReference type="EMBL" id="CAJNOQ010001049">
    <property type="protein sequence ID" value="CAF0863555.1"/>
    <property type="molecule type" value="Genomic_DNA"/>
</dbReference>
<reference evidence="9" key="1">
    <citation type="submission" date="2021-02" db="EMBL/GenBank/DDBJ databases">
        <authorList>
            <person name="Nowell W R."/>
        </authorList>
    </citation>
    <scope>NUCLEOTIDE SEQUENCE</scope>
</reference>
<dbReference type="PIRSF" id="PIRSF037037">
    <property type="entry name" value="Kelch-like_protein_gigaxonin"/>
    <property type="match status" value="1"/>
</dbReference>
<evidence type="ECO:0000313" key="10">
    <source>
        <dbReference type="EMBL" id="CAF3651121.1"/>
    </source>
</evidence>
<dbReference type="FunFam" id="2.120.10.80:FF:000024">
    <property type="entry name" value="Kelch-like ECH-associated protein 1"/>
    <property type="match status" value="1"/>
</dbReference>
<evidence type="ECO:0000256" key="2">
    <source>
        <dbReference type="ARBA" id="ARBA00004906"/>
    </source>
</evidence>
<evidence type="ECO:0000313" key="11">
    <source>
        <dbReference type="Proteomes" id="UP000663829"/>
    </source>
</evidence>
<dbReference type="InterPro" id="IPR011705">
    <property type="entry name" value="BACK"/>
</dbReference>
<gene>
    <name evidence="9" type="ORF">GPM918_LOCUS6715</name>
    <name evidence="10" type="ORF">SRO942_LOCUS6715</name>
</gene>
<dbReference type="Gene3D" id="3.30.710.10">
    <property type="entry name" value="Potassium Channel Kv1.1, Chain A"/>
    <property type="match status" value="1"/>
</dbReference>
<dbReference type="Gene3D" id="2.120.10.80">
    <property type="entry name" value="Kelch-type beta propeller"/>
    <property type="match status" value="1"/>
</dbReference>
<dbReference type="PANTHER" id="PTHR24412:SF489">
    <property type="entry name" value="RING FINGER DOMAIN AND KELCH REPEAT-CONTAINING PROTEIN DDB_G0271372"/>
    <property type="match status" value="1"/>
</dbReference>
<protein>
    <recommendedName>
        <fullName evidence="8">BTB domain-containing protein</fullName>
    </recommendedName>
</protein>
<dbReference type="InterPro" id="IPR000210">
    <property type="entry name" value="BTB/POZ_dom"/>
</dbReference>
<dbReference type="GO" id="GO:0005737">
    <property type="term" value="C:cytoplasm"/>
    <property type="evidence" value="ECO:0007669"/>
    <property type="project" value="UniProtKB-SubCell"/>
</dbReference>
<accession>A0A813X2G3</accession>
<dbReference type="GO" id="GO:0016567">
    <property type="term" value="P:protein ubiquitination"/>
    <property type="evidence" value="ECO:0007669"/>
    <property type="project" value="UniProtKB-UniPathway"/>
</dbReference>
<keyword evidence="6" id="KW-0833">Ubl conjugation pathway</keyword>
<evidence type="ECO:0000313" key="9">
    <source>
        <dbReference type="EMBL" id="CAF0863555.1"/>
    </source>
</evidence>
<proteinExistence type="predicted"/>
<sequence length="590" mass="67239">MNELSEFDMGHFTMRLLNDGGRLYSVKPENRQLKMLAQMSDYRSRDLFTDISLRINDHIVRAHKLVLSAGSSYFASMFDSNLIESQLDEIDMTKTIPCASALNWIIDFLYTSSIILNDKNVLPLLTCSFCLQLNSLSDLCISYLVDQLHSSNCVGLLLYAKEYQCEQLETIAQNYVYDHFEDVVRNEEFLNLTASDLYNMIKDDKVKVKCESIIYNAVMQWVRHDPIQRRSELEGLLPCVRLYFLDPSFLQRAKCDEIYGGDDMRKCQEYLSQVYNKLTSHTYCRLPPRRQPIKPLVIYCAGGYFNKSINIMECYFLETRTWQRCADLTVSRSGAGVASLQMRVYVIGGRHNTSRDNKDCSDVERYNPFQNKWEICKSMNLPRNRLGVGVIDNSLYALGGSSGQTFHNSVERYSLKTDSWEFVSPMHTPRIGLAVTTNSRLLFALGGYDGTKRLNDVESYNPDMNLWTKEAPMQISRSGAGACSFENLIYVVGGYTTNDSVATQLDSVERYDVLSNQWTFVRSLHCRRSALSCVLLDRKIHAMGGYDGKNFSSVVEVYDPDTDTWEFGTSLTSERSGHGSALTVEPTLDS</sequence>
<comment type="caution">
    <text evidence="9">The sequence shown here is derived from an EMBL/GenBank/DDBJ whole genome shotgun (WGS) entry which is preliminary data.</text>
</comment>
<dbReference type="AlphaFoldDB" id="A0A813X2G3"/>
<evidence type="ECO:0000256" key="5">
    <source>
        <dbReference type="ARBA" id="ARBA00022737"/>
    </source>
</evidence>
<feature type="region of interest" description="Disordered" evidence="7">
    <location>
        <begin position="570"/>
        <end position="590"/>
    </location>
</feature>
<comment type="subcellular location">
    <subcellularLocation>
        <location evidence="1">Cytoplasm</location>
    </subcellularLocation>
</comment>
<comment type="pathway">
    <text evidence="2">Protein modification; protein ubiquitination.</text>
</comment>
<dbReference type="PROSITE" id="PS50097">
    <property type="entry name" value="BTB"/>
    <property type="match status" value="1"/>
</dbReference>
<dbReference type="SMART" id="SM00875">
    <property type="entry name" value="BACK"/>
    <property type="match status" value="1"/>
</dbReference>
<dbReference type="Pfam" id="PF24981">
    <property type="entry name" value="Beta-prop_ATRN-LZTR1"/>
    <property type="match status" value="1"/>
</dbReference>
<evidence type="ECO:0000256" key="3">
    <source>
        <dbReference type="ARBA" id="ARBA00022441"/>
    </source>
</evidence>
<dbReference type="Pfam" id="PF00651">
    <property type="entry name" value="BTB"/>
    <property type="match status" value="1"/>
</dbReference>
<dbReference type="Gene3D" id="1.25.40.420">
    <property type="match status" value="1"/>
</dbReference>
<dbReference type="InterPro" id="IPR006652">
    <property type="entry name" value="Kelch_1"/>
</dbReference>
<dbReference type="Pfam" id="PF07707">
    <property type="entry name" value="BACK"/>
    <property type="match status" value="1"/>
</dbReference>
<evidence type="ECO:0000256" key="4">
    <source>
        <dbReference type="ARBA" id="ARBA00022490"/>
    </source>
</evidence>
<evidence type="ECO:0000256" key="6">
    <source>
        <dbReference type="ARBA" id="ARBA00022786"/>
    </source>
</evidence>
<dbReference type="UniPathway" id="UPA00143"/>
<dbReference type="PANTHER" id="PTHR24412">
    <property type="entry name" value="KELCH PROTEIN"/>
    <property type="match status" value="1"/>
</dbReference>
<organism evidence="9 11">
    <name type="scientific">Didymodactylos carnosus</name>
    <dbReference type="NCBI Taxonomy" id="1234261"/>
    <lineage>
        <taxon>Eukaryota</taxon>
        <taxon>Metazoa</taxon>
        <taxon>Spiralia</taxon>
        <taxon>Gnathifera</taxon>
        <taxon>Rotifera</taxon>
        <taxon>Eurotatoria</taxon>
        <taxon>Bdelloidea</taxon>
        <taxon>Philodinida</taxon>
        <taxon>Philodinidae</taxon>
        <taxon>Didymodactylos</taxon>
    </lineage>
</organism>
<dbReference type="FunFam" id="1.25.40.420:FF:000001">
    <property type="entry name" value="Kelch-like family member 12"/>
    <property type="match status" value="1"/>
</dbReference>
<dbReference type="EMBL" id="CAJOBC010001049">
    <property type="protein sequence ID" value="CAF3651121.1"/>
    <property type="molecule type" value="Genomic_DNA"/>
</dbReference>